<dbReference type="InterPro" id="IPR000337">
    <property type="entry name" value="GPCR_3"/>
</dbReference>
<dbReference type="GO" id="GO:0004930">
    <property type="term" value="F:G protein-coupled receptor activity"/>
    <property type="evidence" value="ECO:0007669"/>
    <property type="project" value="InterPro"/>
</dbReference>
<dbReference type="Proteomes" id="UP001219518">
    <property type="component" value="Unassembled WGS sequence"/>
</dbReference>
<sequence>MSTLPLAVCVLAVLSCVVAGQHEGQVRHHHHYNYHHHHHHHHHDYIRDVIYDDFPAAPVRVAGPLGWAAADQGDPDNVIVRAPEEPPHPHRHRHHHGEDLDEANDVPLPAGPGPVGDGDVNRTALGAGAGSGGGGQVHWPVKKEAVVEGDLVLGGLMMVHEREDSVVCGPIMPQGGIQALEAMLYTLDVINADRDLLPGITLGAHILDDCDKDTYGLEMAVDFIKGESVRFRRCLCMREDTVLSPAARIAAA</sequence>
<evidence type="ECO:0000256" key="4">
    <source>
        <dbReference type="ARBA" id="ARBA00023136"/>
    </source>
</evidence>
<evidence type="ECO:0000259" key="9">
    <source>
        <dbReference type="Pfam" id="PF01094"/>
    </source>
</evidence>
<dbReference type="Gene3D" id="3.40.50.2300">
    <property type="match status" value="1"/>
</dbReference>
<dbReference type="EMBL" id="JAHWGI010000437">
    <property type="protein sequence ID" value="KAK3915422.1"/>
    <property type="molecule type" value="Genomic_DNA"/>
</dbReference>
<dbReference type="Pfam" id="PF01094">
    <property type="entry name" value="ANF_receptor"/>
    <property type="match status" value="1"/>
</dbReference>
<keyword evidence="11" id="KW-1185">Reference proteome</keyword>
<dbReference type="PANTHER" id="PTHR24060">
    <property type="entry name" value="METABOTROPIC GLUTAMATE RECEPTOR"/>
    <property type="match status" value="1"/>
</dbReference>
<feature type="signal peptide" evidence="8">
    <location>
        <begin position="1"/>
        <end position="20"/>
    </location>
</feature>
<dbReference type="AlphaFoldDB" id="A0AAE1H5Y9"/>
<feature type="chain" id="PRO_5042002204" evidence="8">
    <location>
        <begin position="21"/>
        <end position="252"/>
    </location>
</feature>
<reference evidence="10" key="1">
    <citation type="submission" date="2021-07" db="EMBL/GenBank/DDBJ databases">
        <authorList>
            <person name="Catto M.A."/>
            <person name="Jacobson A."/>
            <person name="Kennedy G."/>
            <person name="Labadie P."/>
            <person name="Hunt B.G."/>
            <person name="Srinivasan R."/>
        </authorList>
    </citation>
    <scope>NUCLEOTIDE SEQUENCE</scope>
    <source>
        <strain evidence="10">PL_HMW_Pooled</strain>
        <tissue evidence="10">Head</tissue>
    </source>
</reference>
<feature type="domain" description="Receptor ligand binding region" evidence="9">
    <location>
        <begin position="179"/>
        <end position="227"/>
    </location>
</feature>
<dbReference type="GO" id="GO:0016020">
    <property type="term" value="C:membrane"/>
    <property type="evidence" value="ECO:0007669"/>
    <property type="project" value="UniProtKB-SubCell"/>
</dbReference>
<evidence type="ECO:0000256" key="1">
    <source>
        <dbReference type="ARBA" id="ARBA00004141"/>
    </source>
</evidence>
<keyword evidence="8" id="KW-0732">Signal</keyword>
<dbReference type="PRINTS" id="PR00248">
    <property type="entry name" value="GPCRMGR"/>
</dbReference>
<keyword evidence="5 10" id="KW-0675">Receptor</keyword>
<reference evidence="10" key="2">
    <citation type="journal article" date="2023" name="BMC Genomics">
        <title>Pest status, molecular evolution, and epigenetic factors derived from the genome assembly of Frankliniella fusca, a thysanopteran phytovirus vector.</title>
        <authorList>
            <person name="Catto M.A."/>
            <person name="Labadie P.E."/>
            <person name="Jacobson A.L."/>
            <person name="Kennedy G.G."/>
            <person name="Srinivasan R."/>
            <person name="Hunt B.G."/>
        </authorList>
    </citation>
    <scope>NUCLEOTIDE SEQUENCE</scope>
    <source>
        <strain evidence="10">PL_HMW_Pooled</strain>
    </source>
</reference>
<evidence type="ECO:0000256" key="2">
    <source>
        <dbReference type="ARBA" id="ARBA00022692"/>
    </source>
</evidence>
<evidence type="ECO:0000313" key="10">
    <source>
        <dbReference type="EMBL" id="KAK3915422.1"/>
    </source>
</evidence>
<dbReference type="InterPro" id="IPR050726">
    <property type="entry name" value="mGluR"/>
</dbReference>
<comment type="caution">
    <text evidence="10">The sequence shown here is derived from an EMBL/GenBank/DDBJ whole genome shotgun (WGS) entry which is preliminary data.</text>
</comment>
<evidence type="ECO:0000256" key="6">
    <source>
        <dbReference type="ARBA" id="ARBA00023180"/>
    </source>
</evidence>
<evidence type="ECO:0000256" key="5">
    <source>
        <dbReference type="ARBA" id="ARBA00023170"/>
    </source>
</evidence>
<evidence type="ECO:0000256" key="7">
    <source>
        <dbReference type="SAM" id="MobiDB-lite"/>
    </source>
</evidence>
<feature type="region of interest" description="Disordered" evidence="7">
    <location>
        <begin position="82"/>
        <end position="136"/>
    </location>
</feature>
<keyword evidence="4" id="KW-0472">Membrane</keyword>
<gene>
    <name evidence="10" type="ORF">KUF71_024693</name>
</gene>
<protein>
    <submittedName>
        <fullName evidence="10">Metabotropic glutamate receptor 2</fullName>
    </submittedName>
</protein>
<feature type="compositionally biased region" description="Gly residues" evidence="7">
    <location>
        <begin position="127"/>
        <end position="136"/>
    </location>
</feature>
<evidence type="ECO:0000313" key="11">
    <source>
        <dbReference type="Proteomes" id="UP001219518"/>
    </source>
</evidence>
<keyword evidence="2" id="KW-0812">Transmembrane</keyword>
<keyword evidence="3" id="KW-1133">Transmembrane helix</keyword>
<comment type="subcellular location">
    <subcellularLocation>
        <location evidence="1">Membrane</location>
        <topology evidence="1">Multi-pass membrane protein</topology>
    </subcellularLocation>
</comment>
<accession>A0AAE1H5Y9</accession>
<keyword evidence="6" id="KW-0325">Glycoprotein</keyword>
<dbReference type="InterPro" id="IPR028082">
    <property type="entry name" value="Peripla_BP_I"/>
</dbReference>
<proteinExistence type="predicted"/>
<organism evidence="10 11">
    <name type="scientific">Frankliniella fusca</name>
    <dbReference type="NCBI Taxonomy" id="407009"/>
    <lineage>
        <taxon>Eukaryota</taxon>
        <taxon>Metazoa</taxon>
        <taxon>Ecdysozoa</taxon>
        <taxon>Arthropoda</taxon>
        <taxon>Hexapoda</taxon>
        <taxon>Insecta</taxon>
        <taxon>Pterygota</taxon>
        <taxon>Neoptera</taxon>
        <taxon>Paraneoptera</taxon>
        <taxon>Thysanoptera</taxon>
        <taxon>Terebrantia</taxon>
        <taxon>Thripoidea</taxon>
        <taxon>Thripidae</taxon>
        <taxon>Frankliniella</taxon>
    </lineage>
</organism>
<dbReference type="SUPFAM" id="SSF53822">
    <property type="entry name" value="Periplasmic binding protein-like I"/>
    <property type="match status" value="1"/>
</dbReference>
<evidence type="ECO:0000256" key="8">
    <source>
        <dbReference type="SAM" id="SignalP"/>
    </source>
</evidence>
<dbReference type="InterPro" id="IPR001828">
    <property type="entry name" value="ANF_lig-bd_rcpt"/>
</dbReference>
<name>A0AAE1H5Y9_9NEOP</name>
<evidence type="ECO:0000256" key="3">
    <source>
        <dbReference type="ARBA" id="ARBA00022989"/>
    </source>
</evidence>